<protein>
    <recommendedName>
        <fullName evidence="1">CBS domain-containing protein</fullName>
    </recommendedName>
</protein>
<dbReference type="InterPro" id="IPR000644">
    <property type="entry name" value="CBS_dom"/>
</dbReference>
<reference evidence="2" key="1">
    <citation type="submission" date="2019-08" db="EMBL/GenBank/DDBJ databases">
        <authorList>
            <person name="Kucharzyk K."/>
            <person name="Murdoch R.W."/>
            <person name="Higgins S."/>
            <person name="Loffler F."/>
        </authorList>
    </citation>
    <scope>NUCLEOTIDE SEQUENCE</scope>
</reference>
<comment type="caution">
    <text evidence="2">The sequence shown here is derived from an EMBL/GenBank/DDBJ whole genome shotgun (WGS) entry which is preliminary data.</text>
</comment>
<dbReference type="Gene3D" id="3.10.580.10">
    <property type="entry name" value="CBS-domain"/>
    <property type="match status" value="1"/>
</dbReference>
<evidence type="ECO:0000313" key="2">
    <source>
        <dbReference type="EMBL" id="MPN49827.1"/>
    </source>
</evidence>
<dbReference type="Pfam" id="PF00571">
    <property type="entry name" value="CBS"/>
    <property type="match status" value="1"/>
</dbReference>
<dbReference type="InterPro" id="IPR046342">
    <property type="entry name" value="CBS_dom_sf"/>
</dbReference>
<dbReference type="SUPFAM" id="SSF54631">
    <property type="entry name" value="CBS-domain pair"/>
    <property type="match status" value="1"/>
</dbReference>
<dbReference type="PROSITE" id="PS51371">
    <property type="entry name" value="CBS"/>
    <property type="match status" value="1"/>
</dbReference>
<sequence>MHKKVVSANVLEKQDTLAQLVAKYNLLTLPVVDDEEHLLGMVTADDALDKIIPTAWKKRLPRFYYYDRS</sequence>
<feature type="domain" description="CBS" evidence="1">
    <location>
        <begin position="1"/>
        <end position="58"/>
    </location>
</feature>
<organism evidence="2">
    <name type="scientific">bioreactor metagenome</name>
    <dbReference type="NCBI Taxonomy" id="1076179"/>
    <lineage>
        <taxon>unclassified sequences</taxon>
        <taxon>metagenomes</taxon>
        <taxon>ecological metagenomes</taxon>
    </lineage>
</organism>
<proteinExistence type="predicted"/>
<dbReference type="GO" id="GO:0015095">
    <property type="term" value="F:magnesium ion transmembrane transporter activity"/>
    <property type="evidence" value="ECO:0007669"/>
    <property type="project" value="InterPro"/>
</dbReference>
<name>A0A645IEW4_9ZZZZ</name>
<dbReference type="GO" id="GO:0016020">
    <property type="term" value="C:membrane"/>
    <property type="evidence" value="ECO:0007669"/>
    <property type="project" value="InterPro"/>
</dbReference>
<dbReference type="InterPro" id="IPR006669">
    <property type="entry name" value="MgtE_transporter"/>
</dbReference>
<dbReference type="AlphaFoldDB" id="A0A645IEW4"/>
<accession>A0A645IEW4</accession>
<gene>
    <name evidence="2" type="ORF">SDC9_197449</name>
</gene>
<dbReference type="EMBL" id="VSSQ01113425">
    <property type="protein sequence ID" value="MPN49827.1"/>
    <property type="molecule type" value="Genomic_DNA"/>
</dbReference>
<dbReference type="PANTHER" id="PTHR43773:SF1">
    <property type="entry name" value="MAGNESIUM TRANSPORTER MGTE"/>
    <property type="match status" value="1"/>
</dbReference>
<evidence type="ECO:0000259" key="1">
    <source>
        <dbReference type="PROSITE" id="PS51371"/>
    </source>
</evidence>
<dbReference type="PANTHER" id="PTHR43773">
    <property type="entry name" value="MAGNESIUM TRANSPORTER MGTE"/>
    <property type="match status" value="1"/>
</dbReference>